<dbReference type="Gene3D" id="1.10.10.10">
    <property type="entry name" value="Winged helix-like DNA-binding domain superfamily/Winged helix DNA-binding domain"/>
    <property type="match status" value="1"/>
</dbReference>
<dbReference type="InterPro" id="IPR036388">
    <property type="entry name" value="WH-like_DNA-bd_sf"/>
</dbReference>
<evidence type="ECO:0000313" key="2">
    <source>
        <dbReference type="Proteomes" id="UP000031668"/>
    </source>
</evidence>
<dbReference type="InterPro" id="IPR009057">
    <property type="entry name" value="Homeodomain-like_sf"/>
</dbReference>
<name>A0A0C2IS18_THEKT</name>
<dbReference type="Proteomes" id="UP000031668">
    <property type="component" value="Unassembled WGS sequence"/>
</dbReference>
<proteinExistence type="predicted"/>
<keyword evidence="2" id="KW-1185">Reference proteome</keyword>
<evidence type="ECO:0000313" key="1">
    <source>
        <dbReference type="EMBL" id="KII68229.1"/>
    </source>
</evidence>
<dbReference type="OrthoDB" id="2207820at2759"/>
<gene>
    <name evidence="1" type="ORF">RF11_07781</name>
</gene>
<evidence type="ECO:0008006" key="3">
    <source>
        <dbReference type="Google" id="ProtNLM"/>
    </source>
</evidence>
<organism evidence="1 2">
    <name type="scientific">Thelohanellus kitauei</name>
    <name type="common">Myxosporean</name>
    <dbReference type="NCBI Taxonomy" id="669202"/>
    <lineage>
        <taxon>Eukaryota</taxon>
        <taxon>Metazoa</taxon>
        <taxon>Cnidaria</taxon>
        <taxon>Myxozoa</taxon>
        <taxon>Myxosporea</taxon>
        <taxon>Bivalvulida</taxon>
        <taxon>Platysporina</taxon>
        <taxon>Myxobolidae</taxon>
        <taxon>Thelohanellus</taxon>
    </lineage>
</organism>
<comment type="caution">
    <text evidence="1">The sequence shown here is derived from an EMBL/GenBank/DDBJ whole genome shotgun (WGS) entry which is preliminary data.</text>
</comment>
<dbReference type="EMBL" id="JWZT01002884">
    <property type="protein sequence ID" value="KII68229.1"/>
    <property type="molecule type" value="Genomic_DNA"/>
</dbReference>
<dbReference type="SUPFAM" id="SSF46689">
    <property type="entry name" value="Homeodomain-like"/>
    <property type="match status" value="1"/>
</dbReference>
<sequence>MFPNNSKKSLFLDITKIIIKLVIEEGKLVSEVLRTLNIPSTTIRSFWKKYETSNSIEANQRGGRRQFVADNCTTTIQGIIGTLELDVCHTTVWRWLKENNYSRKTTRPIPEKRNDPEIIAERMEYALWYQSILPHIRYSHIVYVDESPFNLHGRNNS</sequence>
<protein>
    <recommendedName>
        <fullName evidence="3">Transposase Tc1-like domain-containing protein</fullName>
    </recommendedName>
</protein>
<dbReference type="AlphaFoldDB" id="A0A0C2IS18"/>
<accession>A0A0C2IS18</accession>
<reference evidence="1 2" key="1">
    <citation type="journal article" date="2014" name="Genome Biol. Evol.">
        <title>The genome of the myxosporean Thelohanellus kitauei shows adaptations to nutrient acquisition within its fish host.</title>
        <authorList>
            <person name="Yang Y."/>
            <person name="Xiong J."/>
            <person name="Zhou Z."/>
            <person name="Huo F."/>
            <person name="Miao W."/>
            <person name="Ran C."/>
            <person name="Liu Y."/>
            <person name="Zhang J."/>
            <person name="Feng J."/>
            <person name="Wang M."/>
            <person name="Wang M."/>
            <person name="Wang L."/>
            <person name="Yao B."/>
        </authorList>
    </citation>
    <scope>NUCLEOTIDE SEQUENCE [LARGE SCALE GENOMIC DNA]</scope>
    <source>
        <strain evidence="1">Wuqing</strain>
    </source>
</reference>